<dbReference type="Pfam" id="PF00288">
    <property type="entry name" value="GHMP_kinases_N"/>
    <property type="match status" value="1"/>
</dbReference>
<evidence type="ECO:0000256" key="4">
    <source>
        <dbReference type="ARBA" id="ARBA00017858"/>
    </source>
</evidence>
<keyword evidence="9 11" id="KW-0418">Kinase</keyword>
<evidence type="ECO:0000256" key="8">
    <source>
        <dbReference type="ARBA" id="ARBA00022741"/>
    </source>
</evidence>
<dbReference type="SUPFAM" id="SSF54211">
    <property type="entry name" value="Ribosomal protein S5 domain 2-like"/>
    <property type="match status" value="1"/>
</dbReference>
<evidence type="ECO:0000256" key="10">
    <source>
        <dbReference type="ARBA" id="ARBA00022840"/>
    </source>
</evidence>
<evidence type="ECO:0000256" key="9">
    <source>
        <dbReference type="ARBA" id="ARBA00022777"/>
    </source>
</evidence>
<dbReference type="GO" id="GO:0005737">
    <property type="term" value="C:cytoplasm"/>
    <property type="evidence" value="ECO:0007669"/>
    <property type="project" value="UniProtKB-SubCell"/>
</dbReference>
<proteinExistence type="inferred from homology"/>
<dbReference type="InterPro" id="IPR020568">
    <property type="entry name" value="Ribosomal_Su5_D2-typ_SF"/>
</dbReference>
<dbReference type="InterPro" id="IPR006203">
    <property type="entry name" value="GHMP_knse_ATP-bd_CS"/>
</dbReference>
<protein>
    <recommendedName>
        <fullName evidence="4 11">Homoserine kinase</fullName>
        <shortName evidence="11">HK</shortName>
        <shortName evidence="11">HSK</shortName>
        <ecNumber evidence="3 11">2.7.1.39</ecNumber>
    </recommendedName>
</protein>
<keyword evidence="7 11" id="KW-0791">Threonine biosynthesis</keyword>
<dbReference type="GO" id="GO:0004413">
    <property type="term" value="F:homoserine kinase activity"/>
    <property type="evidence" value="ECO:0007669"/>
    <property type="project" value="UniProtKB-UniRule"/>
</dbReference>
<dbReference type="AlphaFoldDB" id="A0A8J7URG3"/>
<keyword evidence="10 11" id="KW-0067">ATP-binding</keyword>
<dbReference type="EC" id="2.7.1.39" evidence="3 11"/>
<dbReference type="PANTHER" id="PTHR20861:SF1">
    <property type="entry name" value="HOMOSERINE KINASE"/>
    <property type="match status" value="1"/>
</dbReference>
<dbReference type="InterPro" id="IPR014721">
    <property type="entry name" value="Ribsml_uS5_D2-typ_fold_subgr"/>
</dbReference>
<comment type="subcellular location">
    <subcellularLocation>
        <location evidence="11">Cytoplasm</location>
    </subcellularLocation>
</comment>
<evidence type="ECO:0000256" key="11">
    <source>
        <dbReference type="HAMAP-Rule" id="MF_00384"/>
    </source>
</evidence>
<sequence>MKEITIYSPATSANLGPGYDIFGLALKEPYDLVTVEIIESSCKCCEKVKISVSGEKAEEIPLDPTQNTAGVVALKMMEDFNIQECIHIKIQKGIKPGSGLGSSSASCSGVAVAVNKLFELNLDDLKLIKYASLGEAVAAGAPHADNVAPGIRGNFTLTTSYEPLEVLNIPLDMDVVVALPNIQVSTKEARKILPQEIPLSKMVNNVGKATGMIHSIYNKDFENLGKYMMGDQVVEPCRATLIQGYDEAKVKVKDFAYGITISGSGPAIIAIPKNKECSSEIAKIFKEIWDCPIYETSVGKGAYEIKK</sequence>
<keyword evidence="11" id="KW-0963">Cytoplasm</keyword>
<dbReference type="NCBIfam" id="NF002288">
    <property type="entry name" value="PRK01212.1-4"/>
    <property type="match status" value="1"/>
</dbReference>
<comment type="pathway">
    <text evidence="1 11">Amino-acid biosynthesis; L-threonine biosynthesis; L-threonine from L-aspartate: step 4/5.</text>
</comment>
<evidence type="ECO:0000256" key="1">
    <source>
        <dbReference type="ARBA" id="ARBA00005015"/>
    </source>
</evidence>
<dbReference type="HAMAP" id="MF_00384">
    <property type="entry name" value="Homoser_kinase"/>
    <property type="match status" value="1"/>
</dbReference>
<feature type="domain" description="GHMP kinase C-terminal" evidence="13">
    <location>
        <begin position="212"/>
        <end position="287"/>
    </location>
</feature>
<name>A0A8J7URG3_METVO</name>
<keyword evidence="5 11" id="KW-0028">Amino-acid biosynthesis</keyword>
<evidence type="ECO:0000256" key="2">
    <source>
        <dbReference type="ARBA" id="ARBA00007370"/>
    </source>
</evidence>
<evidence type="ECO:0000256" key="6">
    <source>
        <dbReference type="ARBA" id="ARBA00022679"/>
    </source>
</evidence>
<comment type="catalytic activity">
    <reaction evidence="11">
        <text>L-homoserine + ATP = O-phospho-L-homoserine + ADP + H(+)</text>
        <dbReference type="Rhea" id="RHEA:13985"/>
        <dbReference type="ChEBI" id="CHEBI:15378"/>
        <dbReference type="ChEBI" id="CHEBI:30616"/>
        <dbReference type="ChEBI" id="CHEBI:57476"/>
        <dbReference type="ChEBI" id="CHEBI:57590"/>
        <dbReference type="ChEBI" id="CHEBI:456216"/>
        <dbReference type="EC" id="2.7.1.39"/>
    </reaction>
</comment>
<keyword evidence="6 11" id="KW-0808">Transferase</keyword>
<dbReference type="InterPro" id="IPR000870">
    <property type="entry name" value="Homoserine_kinase"/>
</dbReference>
<dbReference type="PROSITE" id="PS00627">
    <property type="entry name" value="GHMP_KINASES_ATP"/>
    <property type="match status" value="1"/>
</dbReference>
<accession>A0A8J7URG3</accession>
<feature type="binding site" evidence="11">
    <location>
        <begin position="95"/>
        <end position="105"/>
    </location>
    <ligand>
        <name>ATP</name>
        <dbReference type="ChEBI" id="CHEBI:30616"/>
    </ligand>
</feature>
<dbReference type="PIRSF" id="PIRSF000676">
    <property type="entry name" value="Homoser_kin"/>
    <property type="match status" value="1"/>
</dbReference>
<comment type="function">
    <text evidence="11">Catalyzes the ATP-dependent phosphorylation of L-homoserine to L-homoserine phosphate.</text>
</comment>
<dbReference type="InterPro" id="IPR013750">
    <property type="entry name" value="GHMP_kinase_C_dom"/>
</dbReference>
<evidence type="ECO:0000256" key="5">
    <source>
        <dbReference type="ARBA" id="ARBA00022605"/>
    </source>
</evidence>
<dbReference type="PRINTS" id="PR00958">
    <property type="entry name" value="HOMSERKINASE"/>
</dbReference>
<dbReference type="NCBIfam" id="TIGR00191">
    <property type="entry name" value="thrB"/>
    <property type="match status" value="1"/>
</dbReference>
<evidence type="ECO:0000259" key="12">
    <source>
        <dbReference type="Pfam" id="PF00288"/>
    </source>
</evidence>
<keyword evidence="8 11" id="KW-0547">Nucleotide-binding</keyword>
<evidence type="ECO:0000256" key="7">
    <source>
        <dbReference type="ARBA" id="ARBA00022697"/>
    </source>
</evidence>
<dbReference type="SUPFAM" id="SSF55060">
    <property type="entry name" value="GHMP Kinase, C-terminal domain"/>
    <property type="match status" value="1"/>
</dbReference>
<dbReference type="PANTHER" id="PTHR20861">
    <property type="entry name" value="HOMOSERINE/4-DIPHOSPHOCYTIDYL-2-C-METHYL-D-ERYTHRITOL KINASE"/>
    <property type="match status" value="1"/>
</dbReference>
<dbReference type="UniPathway" id="UPA00050">
    <property type="reaction ID" value="UER00064"/>
</dbReference>
<dbReference type="EMBL" id="JAGGMV010000001">
    <property type="protein sequence ID" value="MBP2200607.1"/>
    <property type="molecule type" value="Genomic_DNA"/>
</dbReference>
<gene>
    <name evidence="11" type="primary">thrB</name>
    <name evidence="14" type="ORF">J3E07_000005</name>
</gene>
<dbReference type="InterPro" id="IPR006204">
    <property type="entry name" value="GHMP_kinase_N_dom"/>
</dbReference>
<evidence type="ECO:0000313" key="15">
    <source>
        <dbReference type="Proteomes" id="UP000740329"/>
    </source>
</evidence>
<organism evidence="14 15">
    <name type="scientific">Methanococcus voltae</name>
    <dbReference type="NCBI Taxonomy" id="2188"/>
    <lineage>
        <taxon>Archaea</taxon>
        <taxon>Methanobacteriati</taxon>
        <taxon>Methanobacteriota</taxon>
        <taxon>Methanomada group</taxon>
        <taxon>Methanococci</taxon>
        <taxon>Methanococcales</taxon>
        <taxon>Methanococcaceae</taxon>
        <taxon>Methanococcus</taxon>
    </lineage>
</organism>
<dbReference type="Gene3D" id="3.30.70.890">
    <property type="entry name" value="GHMP kinase, C-terminal domain"/>
    <property type="match status" value="1"/>
</dbReference>
<feature type="domain" description="GHMP kinase N-terminal" evidence="12">
    <location>
        <begin position="72"/>
        <end position="153"/>
    </location>
</feature>
<dbReference type="RefSeq" id="WP_209590001.1">
    <property type="nucleotide sequence ID" value="NZ_JAGGMV010000001.1"/>
</dbReference>
<dbReference type="Proteomes" id="UP000740329">
    <property type="component" value="Unassembled WGS sequence"/>
</dbReference>
<comment type="similarity">
    <text evidence="2 11">Belongs to the GHMP kinase family. Homoserine kinase subfamily.</text>
</comment>
<dbReference type="Pfam" id="PF08544">
    <property type="entry name" value="GHMP_kinases_C"/>
    <property type="match status" value="1"/>
</dbReference>
<evidence type="ECO:0000259" key="13">
    <source>
        <dbReference type="Pfam" id="PF08544"/>
    </source>
</evidence>
<comment type="caution">
    <text evidence="14">The sequence shown here is derived from an EMBL/GenBank/DDBJ whole genome shotgun (WGS) entry which is preliminary data.</text>
</comment>
<evidence type="ECO:0000256" key="3">
    <source>
        <dbReference type="ARBA" id="ARBA00012078"/>
    </source>
</evidence>
<reference evidence="14" key="1">
    <citation type="submission" date="2021-03" db="EMBL/GenBank/DDBJ databases">
        <title>Genomic Encyclopedia of Type Strains, Phase IV (KMG-V): Genome sequencing to study the core and pangenomes of soil and plant-associated prokaryotes.</title>
        <authorList>
            <person name="Whitman W."/>
        </authorList>
    </citation>
    <scope>NUCLEOTIDE SEQUENCE</scope>
    <source>
        <strain evidence="14">C4</strain>
    </source>
</reference>
<evidence type="ECO:0000313" key="14">
    <source>
        <dbReference type="EMBL" id="MBP2200607.1"/>
    </source>
</evidence>
<dbReference type="Gene3D" id="3.30.230.10">
    <property type="match status" value="1"/>
</dbReference>
<dbReference type="InterPro" id="IPR036554">
    <property type="entry name" value="GHMP_kinase_C_sf"/>
</dbReference>
<dbReference type="GO" id="GO:0009088">
    <property type="term" value="P:threonine biosynthetic process"/>
    <property type="evidence" value="ECO:0007669"/>
    <property type="project" value="UniProtKB-UniRule"/>
</dbReference>
<dbReference type="GO" id="GO:0005524">
    <property type="term" value="F:ATP binding"/>
    <property type="evidence" value="ECO:0007669"/>
    <property type="project" value="UniProtKB-UniRule"/>
</dbReference>